<gene>
    <name evidence="2" type="ORF">NNJEOMEG_01403</name>
</gene>
<reference evidence="2 3" key="2">
    <citation type="submission" date="2020-05" db="EMBL/GenBank/DDBJ databases">
        <title>Draft genome sequence of Desulfovibrio sp. strainFSS-1.</title>
        <authorList>
            <person name="Shimoshige H."/>
            <person name="Kobayashi H."/>
            <person name="Maekawa T."/>
        </authorList>
    </citation>
    <scope>NUCLEOTIDE SEQUENCE [LARGE SCALE GENOMIC DNA]</scope>
    <source>
        <strain evidence="2 3">SIID29052-01</strain>
    </source>
</reference>
<evidence type="ECO:0000256" key="1">
    <source>
        <dbReference type="SAM" id="SignalP"/>
    </source>
</evidence>
<organism evidence="2 3">
    <name type="scientific">Fundidesulfovibrio magnetotacticus</name>
    <dbReference type="NCBI Taxonomy" id="2730080"/>
    <lineage>
        <taxon>Bacteria</taxon>
        <taxon>Pseudomonadati</taxon>
        <taxon>Thermodesulfobacteriota</taxon>
        <taxon>Desulfovibrionia</taxon>
        <taxon>Desulfovibrionales</taxon>
        <taxon>Desulfovibrionaceae</taxon>
        <taxon>Fundidesulfovibrio</taxon>
    </lineage>
</organism>
<feature type="signal peptide" evidence="1">
    <location>
        <begin position="1"/>
        <end position="23"/>
    </location>
</feature>
<evidence type="ECO:0008006" key="4">
    <source>
        <dbReference type="Google" id="ProtNLM"/>
    </source>
</evidence>
<dbReference type="Gene3D" id="3.40.190.10">
    <property type="entry name" value="Periplasmic binding protein-like II"/>
    <property type="match status" value="2"/>
</dbReference>
<comment type="caution">
    <text evidence="2">The sequence shown here is derived from an EMBL/GenBank/DDBJ whole genome shotgun (WGS) entry which is preliminary data.</text>
</comment>
<accession>A0A6V8LTY8</accession>
<protein>
    <recommendedName>
        <fullName evidence="4">Solute-binding protein family 3/N-terminal domain-containing protein</fullName>
    </recommendedName>
</protein>
<dbReference type="AlphaFoldDB" id="A0A6V8LTY8"/>
<feature type="chain" id="PRO_5028806140" description="Solute-binding protein family 3/N-terminal domain-containing protein" evidence="1">
    <location>
        <begin position="24"/>
        <end position="239"/>
    </location>
</feature>
<sequence length="239" mass="26193">MALILRFQLLLLALLAFPGQTSAETLRIGATSAPPISQPDGNGRLDRILDEAFRRAGLEARFVTLPSERSLREADAGMLDGDNNRVAGLEATYSNLVRVSESNMNYEFMAFAASSNVRVESWADLERLSVGHIVGWKIVEENLRAASVTKVATAEELFRLLAGGRVDVVIYHRLGGEHYVNTLGLQGVRPLEPPLAVRPMYLYLNRRHEALAEPLAQALRAMKADGRHAALLAGERPAP</sequence>
<keyword evidence="3" id="KW-1185">Reference proteome</keyword>
<name>A0A6V8LTY8_9BACT</name>
<dbReference type="PANTHER" id="PTHR35936:SF35">
    <property type="entry name" value="L-CYSTINE-BINDING PROTEIN TCYJ"/>
    <property type="match status" value="1"/>
</dbReference>
<keyword evidence="1" id="KW-0732">Signal</keyword>
<dbReference type="PANTHER" id="PTHR35936">
    <property type="entry name" value="MEMBRANE-BOUND LYTIC MUREIN TRANSGLYCOSYLASE F"/>
    <property type="match status" value="1"/>
</dbReference>
<evidence type="ECO:0000313" key="3">
    <source>
        <dbReference type="Proteomes" id="UP000494245"/>
    </source>
</evidence>
<dbReference type="SUPFAM" id="SSF53850">
    <property type="entry name" value="Periplasmic binding protein-like II"/>
    <property type="match status" value="1"/>
</dbReference>
<dbReference type="Proteomes" id="UP000494245">
    <property type="component" value="Unassembled WGS sequence"/>
</dbReference>
<dbReference type="RefSeq" id="WP_173082732.1">
    <property type="nucleotide sequence ID" value="NZ_BLTE01000005.1"/>
</dbReference>
<evidence type="ECO:0000313" key="2">
    <source>
        <dbReference type="EMBL" id="GFK93569.1"/>
    </source>
</evidence>
<dbReference type="EMBL" id="BLTE01000005">
    <property type="protein sequence ID" value="GFK93569.1"/>
    <property type="molecule type" value="Genomic_DNA"/>
</dbReference>
<reference evidence="2 3" key="1">
    <citation type="submission" date="2020-04" db="EMBL/GenBank/DDBJ databases">
        <authorList>
            <consortium name="Desulfovibrio sp. FSS-1 genome sequencing consortium"/>
            <person name="Shimoshige H."/>
            <person name="Kobayashi H."/>
            <person name="Maekawa T."/>
        </authorList>
    </citation>
    <scope>NUCLEOTIDE SEQUENCE [LARGE SCALE GENOMIC DNA]</scope>
    <source>
        <strain evidence="2 3">SIID29052-01</strain>
    </source>
</reference>
<proteinExistence type="predicted"/>